<dbReference type="Pfam" id="PF07654">
    <property type="entry name" value="C1-set"/>
    <property type="match status" value="1"/>
</dbReference>
<dbReference type="InterPro" id="IPR013783">
    <property type="entry name" value="Ig-like_fold"/>
</dbReference>
<dbReference type="InterPro" id="IPR007110">
    <property type="entry name" value="Ig-like_dom"/>
</dbReference>
<dbReference type="InterPro" id="IPR036179">
    <property type="entry name" value="Ig-like_dom_sf"/>
</dbReference>
<gene>
    <name evidence="3" type="ORF">RIMI_LOCUS1225613</name>
</gene>
<dbReference type="InterPro" id="IPR050160">
    <property type="entry name" value="MHC/Immunoglobulin"/>
</dbReference>
<sequence length="161" mass="18705">MAVVNEESVLRCSVTGFYPVDIDIKWFKDGEELNNISTEDPQRNSDRTYSVKSAVTITPTEEDLERIFSCRVYHDFLHFPLQKDFRLVYEEHLMPQQEVQERRCRRAVSLKRKEPDPPWQQQKPLGQYTAYQGGVPSLIGRHGEDQPTSGSGTRTLKTSEW</sequence>
<dbReference type="PANTHER" id="PTHR19944:SF106">
    <property type="entry name" value="TYROSINE-PROTEIN PHOSPHATASE NON-RECEPTOR TYPE SUBSTRATE 1"/>
    <property type="match status" value="1"/>
</dbReference>
<proteinExistence type="predicted"/>
<feature type="domain" description="Ig-like" evidence="2">
    <location>
        <begin position="1"/>
        <end position="74"/>
    </location>
</feature>
<dbReference type="PANTHER" id="PTHR19944">
    <property type="entry name" value="MHC CLASS II-RELATED"/>
    <property type="match status" value="1"/>
</dbReference>
<comment type="caution">
    <text evidence="3">The sequence shown here is derived from an EMBL/GenBank/DDBJ whole genome shotgun (WGS) entry which is preliminary data.</text>
</comment>
<evidence type="ECO:0000313" key="4">
    <source>
        <dbReference type="Proteomes" id="UP001176940"/>
    </source>
</evidence>
<keyword evidence="4" id="KW-1185">Reference proteome</keyword>
<dbReference type="SMART" id="SM00407">
    <property type="entry name" value="IGc1"/>
    <property type="match status" value="1"/>
</dbReference>
<dbReference type="InterPro" id="IPR003597">
    <property type="entry name" value="Ig_C1-set"/>
</dbReference>
<evidence type="ECO:0000259" key="2">
    <source>
        <dbReference type="PROSITE" id="PS50835"/>
    </source>
</evidence>
<dbReference type="PROSITE" id="PS50835">
    <property type="entry name" value="IG_LIKE"/>
    <property type="match status" value="1"/>
</dbReference>
<reference evidence="3" key="1">
    <citation type="submission" date="2023-07" db="EMBL/GenBank/DDBJ databases">
        <authorList>
            <person name="Stuckert A."/>
        </authorList>
    </citation>
    <scope>NUCLEOTIDE SEQUENCE</scope>
</reference>
<feature type="region of interest" description="Disordered" evidence="1">
    <location>
        <begin position="109"/>
        <end position="161"/>
    </location>
</feature>
<dbReference type="SUPFAM" id="SSF48726">
    <property type="entry name" value="Immunoglobulin"/>
    <property type="match status" value="1"/>
</dbReference>
<dbReference type="Proteomes" id="UP001176940">
    <property type="component" value="Unassembled WGS sequence"/>
</dbReference>
<accession>A0ABN9KTU8</accession>
<evidence type="ECO:0000256" key="1">
    <source>
        <dbReference type="SAM" id="MobiDB-lite"/>
    </source>
</evidence>
<dbReference type="PROSITE" id="PS00290">
    <property type="entry name" value="IG_MHC"/>
    <property type="match status" value="1"/>
</dbReference>
<feature type="compositionally biased region" description="Polar residues" evidence="1">
    <location>
        <begin position="146"/>
        <end position="161"/>
    </location>
</feature>
<dbReference type="InterPro" id="IPR003006">
    <property type="entry name" value="Ig/MHC_CS"/>
</dbReference>
<organism evidence="3 4">
    <name type="scientific">Ranitomeya imitator</name>
    <name type="common">mimic poison frog</name>
    <dbReference type="NCBI Taxonomy" id="111125"/>
    <lineage>
        <taxon>Eukaryota</taxon>
        <taxon>Metazoa</taxon>
        <taxon>Chordata</taxon>
        <taxon>Craniata</taxon>
        <taxon>Vertebrata</taxon>
        <taxon>Euteleostomi</taxon>
        <taxon>Amphibia</taxon>
        <taxon>Batrachia</taxon>
        <taxon>Anura</taxon>
        <taxon>Neobatrachia</taxon>
        <taxon>Hyloidea</taxon>
        <taxon>Dendrobatidae</taxon>
        <taxon>Dendrobatinae</taxon>
        <taxon>Ranitomeya</taxon>
    </lineage>
</organism>
<dbReference type="EMBL" id="CAUEEQ010001572">
    <property type="protein sequence ID" value="CAJ0920285.1"/>
    <property type="molecule type" value="Genomic_DNA"/>
</dbReference>
<name>A0ABN9KTU8_9NEOB</name>
<protein>
    <recommendedName>
        <fullName evidence="2">Ig-like domain-containing protein</fullName>
    </recommendedName>
</protein>
<dbReference type="Gene3D" id="2.60.40.10">
    <property type="entry name" value="Immunoglobulins"/>
    <property type="match status" value="1"/>
</dbReference>
<evidence type="ECO:0000313" key="3">
    <source>
        <dbReference type="EMBL" id="CAJ0920285.1"/>
    </source>
</evidence>